<comment type="caution">
    <text evidence="4">The sequence shown here is derived from an EMBL/GenBank/DDBJ whole genome shotgun (WGS) entry which is preliminary data.</text>
</comment>
<keyword evidence="2" id="KW-0472">Membrane</keyword>
<protein>
    <recommendedName>
        <fullName evidence="6">tRNA (Guanine-N1)-methyltransferase</fullName>
    </recommendedName>
</protein>
<proteinExistence type="predicted"/>
<feature type="transmembrane region" description="Helical" evidence="2">
    <location>
        <begin position="124"/>
        <end position="144"/>
    </location>
</feature>
<organism evidence="4 5">
    <name type="scientific">Chryseolinea lacunae</name>
    <dbReference type="NCBI Taxonomy" id="2801331"/>
    <lineage>
        <taxon>Bacteria</taxon>
        <taxon>Pseudomonadati</taxon>
        <taxon>Bacteroidota</taxon>
        <taxon>Cytophagia</taxon>
        <taxon>Cytophagales</taxon>
        <taxon>Fulvivirgaceae</taxon>
        <taxon>Chryseolinea</taxon>
    </lineage>
</organism>
<feature type="signal peptide" evidence="3">
    <location>
        <begin position="1"/>
        <end position="19"/>
    </location>
</feature>
<keyword evidence="3" id="KW-0732">Signal</keyword>
<evidence type="ECO:0000256" key="2">
    <source>
        <dbReference type="SAM" id="Phobius"/>
    </source>
</evidence>
<evidence type="ECO:0000256" key="3">
    <source>
        <dbReference type="SAM" id="SignalP"/>
    </source>
</evidence>
<accession>A0ABS1KPU8</accession>
<keyword evidence="2" id="KW-0812">Transmembrane</keyword>
<evidence type="ECO:0008006" key="6">
    <source>
        <dbReference type="Google" id="ProtNLM"/>
    </source>
</evidence>
<dbReference type="RefSeq" id="WP_202008608.1">
    <property type="nucleotide sequence ID" value="NZ_JAERRB010000002.1"/>
</dbReference>
<feature type="chain" id="PRO_5045755667" description="tRNA (Guanine-N1)-methyltransferase" evidence="3">
    <location>
        <begin position="20"/>
        <end position="199"/>
    </location>
</feature>
<feature type="region of interest" description="Disordered" evidence="1">
    <location>
        <begin position="179"/>
        <end position="199"/>
    </location>
</feature>
<evidence type="ECO:0000313" key="5">
    <source>
        <dbReference type="Proteomes" id="UP000613030"/>
    </source>
</evidence>
<dbReference type="EMBL" id="JAERRB010000002">
    <property type="protein sequence ID" value="MBL0741252.1"/>
    <property type="molecule type" value="Genomic_DNA"/>
</dbReference>
<gene>
    <name evidence="4" type="ORF">JI741_08470</name>
</gene>
<reference evidence="4 5" key="1">
    <citation type="submission" date="2021-01" db="EMBL/GenBank/DDBJ databases">
        <title>Chryseolinea sp. Jin1 Genome sequencing and assembly.</title>
        <authorList>
            <person name="Kim I."/>
        </authorList>
    </citation>
    <scope>NUCLEOTIDE SEQUENCE [LARGE SCALE GENOMIC DNA]</scope>
    <source>
        <strain evidence="4 5">Jin1</strain>
    </source>
</reference>
<name>A0ABS1KPU8_9BACT</name>
<keyword evidence="5" id="KW-1185">Reference proteome</keyword>
<feature type="compositionally biased region" description="Basic and acidic residues" evidence="1">
    <location>
        <begin position="179"/>
        <end position="192"/>
    </location>
</feature>
<evidence type="ECO:0000256" key="1">
    <source>
        <dbReference type="SAM" id="MobiDB-lite"/>
    </source>
</evidence>
<evidence type="ECO:0000313" key="4">
    <source>
        <dbReference type="EMBL" id="MBL0741252.1"/>
    </source>
</evidence>
<sequence length="199" mass="21882">MKTSLVLCACLLACSLSFAQTATEAVQGAHTLRERFLLMKSKSQSYGDYKVIKEFVLDGVWKIVTDSLTAKDAAIRAGQANVNGLKAELSKTVAALNAKEKSMEDVMYASTHITVLGIDFNKGVFLTVVASILGGLIAFVAIVFGRMKLQSKSLSERNLAVSALTNEFEEYKHRAMDKQTKLSRELQDERNKLASMRHS</sequence>
<dbReference type="Proteomes" id="UP000613030">
    <property type="component" value="Unassembled WGS sequence"/>
</dbReference>
<keyword evidence="2" id="KW-1133">Transmembrane helix</keyword>